<dbReference type="AlphaFoldDB" id="A0A819Q237"/>
<dbReference type="EMBL" id="CAJOBE010006810">
    <property type="protein sequence ID" value="CAF4017956.1"/>
    <property type="molecule type" value="Genomic_DNA"/>
</dbReference>
<reference evidence="1" key="1">
    <citation type="submission" date="2021-02" db="EMBL/GenBank/DDBJ databases">
        <authorList>
            <person name="Nowell W R."/>
        </authorList>
    </citation>
    <scope>NUCLEOTIDE SEQUENCE</scope>
</reference>
<protein>
    <submittedName>
        <fullName evidence="1">Uncharacterized protein</fullName>
    </submittedName>
</protein>
<evidence type="ECO:0000313" key="1">
    <source>
        <dbReference type="EMBL" id="CAF4017956.1"/>
    </source>
</evidence>
<gene>
    <name evidence="1" type="ORF">FNK824_LOCUS26895</name>
</gene>
<sequence length="27" mass="3005">MPTMGSSSERVFKLRGTPEQIVIAQQL</sequence>
<comment type="caution">
    <text evidence="1">The sequence shown here is derived from an EMBL/GenBank/DDBJ whole genome shotgun (WGS) entry which is preliminary data.</text>
</comment>
<organism evidence="1 2">
    <name type="scientific">Rotaria sordida</name>
    <dbReference type="NCBI Taxonomy" id="392033"/>
    <lineage>
        <taxon>Eukaryota</taxon>
        <taxon>Metazoa</taxon>
        <taxon>Spiralia</taxon>
        <taxon>Gnathifera</taxon>
        <taxon>Rotifera</taxon>
        <taxon>Eurotatoria</taxon>
        <taxon>Bdelloidea</taxon>
        <taxon>Philodinida</taxon>
        <taxon>Philodinidae</taxon>
        <taxon>Rotaria</taxon>
    </lineage>
</organism>
<accession>A0A819Q237</accession>
<dbReference type="Proteomes" id="UP000663874">
    <property type="component" value="Unassembled WGS sequence"/>
</dbReference>
<proteinExistence type="predicted"/>
<feature type="non-terminal residue" evidence="1">
    <location>
        <position position="27"/>
    </location>
</feature>
<name>A0A819Q237_9BILA</name>
<evidence type="ECO:0000313" key="2">
    <source>
        <dbReference type="Proteomes" id="UP000663874"/>
    </source>
</evidence>